<sequence length="272" mass="29701">MSNETTAARPIADGVHWLGGCLPANAQGQEVHYHVSAYLVVGAEAAILVDTGDPAHLPTVIGQLDAVLGNRSLDYVFPTHPEIPHAGNLPWLLDRYPSALVVGDVRDYSLHFPEHEGRFRPMVAGECIDLGGREFRFLPAFIRDLENTLWGYDGGAGMLFVSDGFSYIHDVPAPDGDDEPVHLPGQCRLLSGEMPAPPTVEQAAYGTGRALYWTKFVDVSDAFRRIDETLDAFPTRLIGPAHGNVIDDVDGMLRTSLAAHRKVYEGKPLYSE</sequence>
<keyword evidence="3" id="KW-1185">Reference proteome</keyword>
<proteinExistence type="predicted"/>
<dbReference type="Pfam" id="PF00753">
    <property type="entry name" value="Lactamase_B"/>
    <property type="match status" value="1"/>
</dbReference>
<dbReference type="Proteomes" id="UP001500752">
    <property type="component" value="Unassembled WGS sequence"/>
</dbReference>
<evidence type="ECO:0000259" key="1">
    <source>
        <dbReference type="SMART" id="SM00849"/>
    </source>
</evidence>
<organism evidence="2 3">
    <name type="scientific">Arthrobacter ginkgonis</name>
    <dbReference type="NCBI Taxonomy" id="1630594"/>
    <lineage>
        <taxon>Bacteria</taxon>
        <taxon>Bacillati</taxon>
        <taxon>Actinomycetota</taxon>
        <taxon>Actinomycetes</taxon>
        <taxon>Micrococcales</taxon>
        <taxon>Micrococcaceae</taxon>
        <taxon>Arthrobacter</taxon>
    </lineage>
</organism>
<dbReference type="RefSeq" id="WP_345150792.1">
    <property type="nucleotide sequence ID" value="NZ_BAABEO010000015.1"/>
</dbReference>
<feature type="domain" description="Metallo-beta-lactamase" evidence="1">
    <location>
        <begin position="34"/>
        <end position="242"/>
    </location>
</feature>
<dbReference type="SMART" id="SM00849">
    <property type="entry name" value="Lactamase_B"/>
    <property type="match status" value="1"/>
</dbReference>
<evidence type="ECO:0000313" key="3">
    <source>
        <dbReference type="Proteomes" id="UP001500752"/>
    </source>
</evidence>
<dbReference type="InterPro" id="IPR036866">
    <property type="entry name" value="RibonucZ/Hydroxyglut_hydro"/>
</dbReference>
<dbReference type="PANTHER" id="PTHR43717">
    <property type="entry name" value="ANAEROBIC NITRIC OXIDE REDUCTASE FLAVORUBREDOXIN"/>
    <property type="match status" value="1"/>
</dbReference>
<gene>
    <name evidence="2" type="ORF">GCM10023081_22150</name>
</gene>
<name>A0ABP7CAP9_9MICC</name>
<dbReference type="PANTHER" id="PTHR43717:SF1">
    <property type="entry name" value="ANAEROBIC NITRIC OXIDE REDUCTASE FLAVORUBREDOXIN"/>
    <property type="match status" value="1"/>
</dbReference>
<reference evidence="3" key="1">
    <citation type="journal article" date="2019" name="Int. J. Syst. Evol. Microbiol.">
        <title>The Global Catalogue of Microorganisms (GCM) 10K type strain sequencing project: providing services to taxonomists for standard genome sequencing and annotation.</title>
        <authorList>
            <consortium name="The Broad Institute Genomics Platform"/>
            <consortium name="The Broad Institute Genome Sequencing Center for Infectious Disease"/>
            <person name="Wu L."/>
            <person name="Ma J."/>
        </authorList>
    </citation>
    <scope>NUCLEOTIDE SEQUENCE [LARGE SCALE GENOMIC DNA]</scope>
    <source>
        <strain evidence="3">JCM 30742</strain>
    </source>
</reference>
<dbReference type="EMBL" id="BAABEO010000015">
    <property type="protein sequence ID" value="GAA3684036.1"/>
    <property type="molecule type" value="Genomic_DNA"/>
</dbReference>
<protein>
    <recommendedName>
        <fullName evidence="1">Metallo-beta-lactamase domain-containing protein</fullName>
    </recommendedName>
</protein>
<dbReference type="SUPFAM" id="SSF56281">
    <property type="entry name" value="Metallo-hydrolase/oxidoreductase"/>
    <property type="match status" value="1"/>
</dbReference>
<evidence type="ECO:0000313" key="2">
    <source>
        <dbReference type="EMBL" id="GAA3684036.1"/>
    </source>
</evidence>
<comment type="caution">
    <text evidence="2">The sequence shown here is derived from an EMBL/GenBank/DDBJ whole genome shotgun (WGS) entry which is preliminary data.</text>
</comment>
<dbReference type="InterPro" id="IPR001279">
    <property type="entry name" value="Metallo-B-lactamas"/>
</dbReference>
<accession>A0ABP7CAP9</accession>
<dbReference type="Gene3D" id="3.60.15.10">
    <property type="entry name" value="Ribonuclease Z/Hydroxyacylglutathione hydrolase-like"/>
    <property type="match status" value="1"/>
</dbReference>